<protein>
    <submittedName>
        <fullName evidence="2">Phosphoribulokinase/uridine kinase family protein</fullName>
    </submittedName>
</protein>
<dbReference type="RefSeq" id="WP_098406635.1">
    <property type="nucleotide sequence ID" value="NZ_PDJE01000001.1"/>
</dbReference>
<dbReference type="GO" id="GO:0005524">
    <property type="term" value="F:ATP binding"/>
    <property type="evidence" value="ECO:0007669"/>
    <property type="project" value="InterPro"/>
</dbReference>
<evidence type="ECO:0000313" key="2">
    <source>
        <dbReference type="EMBL" id="PFG30136.1"/>
    </source>
</evidence>
<feature type="domain" description="Phosphoribulokinase/uridine kinase" evidence="1">
    <location>
        <begin position="23"/>
        <end position="204"/>
    </location>
</feature>
<evidence type="ECO:0000259" key="1">
    <source>
        <dbReference type="Pfam" id="PF00485"/>
    </source>
</evidence>
<keyword evidence="2" id="KW-0808">Transferase</keyword>
<evidence type="ECO:0000313" key="3">
    <source>
        <dbReference type="Proteomes" id="UP000221369"/>
    </source>
</evidence>
<gene>
    <name evidence="2" type="ORF">ATJ78_1058</name>
</gene>
<accession>A0A2A9DUT6</accession>
<dbReference type="Pfam" id="PF00485">
    <property type="entry name" value="PRK"/>
    <property type="match status" value="1"/>
</dbReference>
<reference evidence="2 3" key="1">
    <citation type="submission" date="2017-10" db="EMBL/GenBank/DDBJ databases">
        <title>Sequencing the genomes of 1000 actinobacteria strains.</title>
        <authorList>
            <person name="Klenk H.-P."/>
        </authorList>
    </citation>
    <scope>NUCLEOTIDE SEQUENCE [LARGE SCALE GENOMIC DNA]</scope>
    <source>
        <strain evidence="2 3">DSM 21798</strain>
    </source>
</reference>
<name>A0A2A9DUT6_9MICO</name>
<comment type="caution">
    <text evidence="2">The sequence shown here is derived from an EMBL/GenBank/DDBJ whole genome shotgun (WGS) entry which is preliminary data.</text>
</comment>
<dbReference type="SUPFAM" id="SSF52540">
    <property type="entry name" value="P-loop containing nucleoside triphosphate hydrolases"/>
    <property type="match status" value="1"/>
</dbReference>
<dbReference type="GO" id="GO:0016301">
    <property type="term" value="F:kinase activity"/>
    <property type="evidence" value="ECO:0007669"/>
    <property type="project" value="UniProtKB-KW"/>
</dbReference>
<dbReference type="AlphaFoldDB" id="A0A2A9DUT6"/>
<keyword evidence="3" id="KW-1185">Reference proteome</keyword>
<dbReference type="EMBL" id="PDJE01000001">
    <property type="protein sequence ID" value="PFG30136.1"/>
    <property type="molecule type" value="Genomic_DNA"/>
</dbReference>
<dbReference type="PANTHER" id="PTHR10285">
    <property type="entry name" value="URIDINE KINASE"/>
    <property type="match status" value="1"/>
</dbReference>
<dbReference type="InterPro" id="IPR006083">
    <property type="entry name" value="PRK/URK"/>
</dbReference>
<sequence>MAQALTELAAAIRSIRPLGQRTIVGICGAPGAGKTTVARTLVAELGTTAANVPMDGFHLADVTLDDLGIRDRKGAPETFDRHGYARLLATLAARLDHTVYAPGFERDIEQPIAGAIAIEQSVDVVITEGNYLLLDGWESVRDALDEVWFVRENDALRRERLIARHIEFGKSLDAATAWVERVDDANAHLIEATAARADRVVELSAESSVRSSGE</sequence>
<keyword evidence="2" id="KW-0418">Kinase</keyword>
<dbReference type="Gene3D" id="3.40.50.300">
    <property type="entry name" value="P-loop containing nucleotide triphosphate hydrolases"/>
    <property type="match status" value="1"/>
</dbReference>
<dbReference type="NCBIfam" id="NF006743">
    <property type="entry name" value="PRK09270.1-2"/>
    <property type="match status" value="1"/>
</dbReference>
<dbReference type="Proteomes" id="UP000221369">
    <property type="component" value="Unassembled WGS sequence"/>
</dbReference>
<dbReference type="InterPro" id="IPR027417">
    <property type="entry name" value="P-loop_NTPase"/>
</dbReference>
<organism evidence="2 3">
    <name type="scientific">Paramicrobacterium agarici</name>
    <dbReference type="NCBI Taxonomy" id="630514"/>
    <lineage>
        <taxon>Bacteria</taxon>
        <taxon>Bacillati</taxon>
        <taxon>Actinomycetota</taxon>
        <taxon>Actinomycetes</taxon>
        <taxon>Micrococcales</taxon>
        <taxon>Microbacteriaceae</taxon>
        <taxon>Paramicrobacterium</taxon>
    </lineage>
</organism>
<proteinExistence type="predicted"/>